<feature type="signal peptide" evidence="1">
    <location>
        <begin position="1"/>
        <end position="31"/>
    </location>
</feature>
<dbReference type="EMBL" id="CM000913">
    <property type="protein sequence ID" value="EFG07352.1"/>
    <property type="molecule type" value="Genomic_DNA"/>
</dbReference>
<accession>B5GPV0</accession>
<dbReference type="eggNOG" id="COG3757">
    <property type="taxonomic scope" value="Bacteria"/>
</dbReference>
<protein>
    <recommendedName>
        <fullName evidence="4">Calcium-binding protein</fullName>
    </recommendedName>
</protein>
<keyword evidence="1" id="KW-0732">Signal</keyword>
<gene>
    <name evidence="2" type="ORF">SCLAV_2279</name>
</gene>
<dbReference type="AlphaFoldDB" id="B5GPV0"/>
<evidence type="ECO:0000313" key="2">
    <source>
        <dbReference type="EMBL" id="EFG07352.1"/>
    </source>
</evidence>
<evidence type="ECO:0000256" key="1">
    <source>
        <dbReference type="SAM" id="SignalP"/>
    </source>
</evidence>
<dbReference type="OrthoDB" id="3296851at2"/>
<sequence>MRSPPAHTRTCMRFRVSVAVVTGALAATALAAPVATAADSVPALPALSGKGYASKAKSDDVRDGDTRITSVSVNGGKPIVLHATDTKKVTVTFTAKDNRGIAAGDVWLWRGTDPYAAEALILSDGEKASCTNKGTTGTCKANFTFDPWDHTNDLAGGGWRVAIYAEGKDGDGEVRFRYGSTSIQRDSRLTVDAAPEPVKKNANLTVTGALTRANWDVNRYTGYSAQPVKLQYRAKDAKTYTTVKTVTTDSVGKLKTTVKATADGYYRYSFAGTSTTKPVTTAGDFIDVN</sequence>
<dbReference type="Proteomes" id="UP000002357">
    <property type="component" value="Chromosome"/>
</dbReference>
<evidence type="ECO:0000313" key="3">
    <source>
        <dbReference type="Proteomes" id="UP000002357"/>
    </source>
</evidence>
<reference evidence="2 3" key="1">
    <citation type="journal article" date="2010" name="Genome Biol. Evol.">
        <title>The sequence of a 1.8-mb bacterial linear plasmid reveals a rich evolutionary reservoir of secondary metabolic pathways.</title>
        <authorList>
            <person name="Medema M.H."/>
            <person name="Trefzer A."/>
            <person name="Kovalchuk A."/>
            <person name="van den Berg M."/>
            <person name="Mueller U."/>
            <person name="Heijne W."/>
            <person name="Wu L."/>
            <person name="Alam M.T."/>
            <person name="Ronning C.M."/>
            <person name="Nierman W.C."/>
            <person name="Bovenberg R.A.L."/>
            <person name="Breitling R."/>
            <person name="Takano E."/>
        </authorList>
    </citation>
    <scope>NUCLEOTIDE SEQUENCE [LARGE SCALE GENOMIC DNA]</scope>
    <source>
        <strain evidence="3">ATCC 27064 / DSM 738 / JCM 4710 / NBRC 13307 / NCIMB 12785 / NRRL 3585 / VKM Ac-602</strain>
    </source>
</reference>
<evidence type="ECO:0008006" key="4">
    <source>
        <dbReference type="Google" id="ProtNLM"/>
    </source>
</evidence>
<organism evidence="2 3">
    <name type="scientific">Streptomyces clavuligerus</name>
    <dbReference type="NCBI Taxonomy" id="1901"/>
    <lineage>
        <taxon>Bacteria</taxon>
        <taxon>Bacillati</taxon>
        <taxon>Actinomycetota</taxon>
        <taxon>Actinomycetes</taxon>
        <taxon>Kitasatosporales</taxon>
        <taxon>Streptomycetaceae</taxon>
        <taxon>Streptomyces</taxon>
    </lineage>
</organism>
<feature type="chain" id="PRO_5041196344" description="Calcium-binding protein" evidence="1">
    <location>
        <begin position="32"/>
        <end position="289"/>
    </location>
</feature>
<proteinExistence type="predicted"/>
<name>B5GPV0_STRCL</name>
<keyword evidence="3" id="KW-1185">Reference proteome</keyword>